<dbReference type="PANTHER" id="PTHR13027">
    <property type="entry name" value="SAND PROTEIN-RELATED"/>
    <property type="match status" value="1"/>
</dbReference>
<evidence type="ECO:0000259" key="4">
    <source>
        <dbReference type="Pfam" id="PF19036"/>
    </source>
</evidence>
<protein>
    <recommendedName>
        <fullName evidence="2">Vacuolar fusion protein MON1 homolog</fullName>
    </recommendedName>
</protein>
<dbReference type="InterPro" id="IPR004353">
    <property type="entry name" value="Mon1"/>
</dbReference>
<keyword evidence="8" id="KW-1185">Reference proteome</keyword>
<dbReference type="Pfam" id="PF19036">
    <property type="entry name" value="Fuz_longin_1"/>
    <property type="match status" value="1"/>
</dbReference>
<dbReference type="Proteomes" id="UP000827092">
    <property type="component" value="Unassembled WGS sequence"/>
</dbReference>
<feature type="compositionally biased region" description="Basic and acidic residues" evidence="3">
    <location>
        <begin position="21"/>
        <end position="33"/>
    </location>
</feature>
<feature type="domain" description="FUZ/MON1/HPS1 third Longin" evidence="6">
    <location>
        <begin position="425"/>
        <end position="525"/>
    </location>
</feature>
<dbReference type="InterPro" id="IPR043971">
    <property type="entry name" value="FUZ/MON1/HPS1_longin_2"/>
</dbReference>
<dbReference type="PRINTS" id="PR01546">
    <property type="entry name" value="YEAST73DUF"/>
</dbReference>
<gene>
    <name evidence="7" type="ORF">JTE90_005882</name>
</gene>
<name>A0AAV6URI1_9ARAC</name>
<evidence type="ECO:0000259" key="5">
    <source>
        <dbReference type="Pfam" id="PF19037"/>
    </source>
</evidence>
<evidence type="ECO:0000259" key="6">
    <source>
        <dbReference type="Pfam" id="PF19038"/>
    </source>
</evidence>
<comment type="caution">
    <text evidence="7">The sequence shown here is derived from an EMBL/GenBank/DDBJ whole genome shotgun (WGS) entry which is preliminary data.</text>
</comment>
<dbReference type="GO" id="GO:0035658">
    <property type="term" value="C:Mon1-Ccz1 complex"/>
    <property type="evidence" value="ECO:0007669"/>
    <property type="project" value="TreeGrafter"/>
</dbReference>
<evidence type="ECO:0000313" key="7">
    <source>
        <dbReference type="EMBL" id="KAG8186354.1"/>
    </source>
</evidence>
<organism evidence="7 8">
    <name type="scientific">Oedothorax gibbosus</name>
    <dbReference type="NCBI Taxonomy" id="931172"/>
    <lineage>
        <taxon>Eukaryota</taxon>
        <taxon>Metazoa</taxon>
        <taxon>Ecdysozoa</taxon>
        <taxon>Arthropoda</taxon>
        <taxon>Chelicerata</taxon>
        <taxon>Arachnida</taxon>
        <taxon>Araneae</taxon>
        <taxon>Araneomorphae</taxon>
        <taxon>Entelegynae</taxon>
        <taxon>Araneoidea</taxon>
        <taxon>Linyphiidae</taxon>
        <taxon>Erigoninae</taxon>
        <taxon>Oedothorax</taxon>
    </lineage>
</organism>
<accession>A0AAV6URI1</accession>
<comment type="similarity">
    <text evidence="1 2">Belongs to the MON1/SAND family.</text>
</comment>
<dbReference type="EMBL" id="JAFNEN010000305">
    <property type="protein sequence ID" value="KAG8186354.1"/>
    <property type="molecule type" value="Genomic_DNA"/>
</dbReference>
<proteinExistence type="inferred from homology"/>
<evidence type="ECO:0000256" key="3">
    <source>
        <dbReference type="SAM" id="MobiDB-lite"/>
    </source>
</evidence>
<reference evidence="7 8" key="1">
    <citation type="journal article" date="2022" name="Nat. Ecol. Evol.">
        <title>A masculinizing supergene underlies an exaggerated male reproductive morph in a spider.</title>
        <authorList>
            <person name="Hendrickx F."/>
            <person name="De Corte Z."/>
            <person name="Sonet G."/>
            <person name="Van Belleghem S.M."/>
            <person name="Kostlbacher S."/>
            <person name="Vangestel C."/>
        </authorList>
    </citation>
    <scope>NUCLEOTIDE SEQUENCE [LARGE SCALE GENOMIC DNA]</scope>
    <source>
        <strain evidence="7">W744_W776</strain>
    </source>
</reference>
<feature type="compositionally biased region" description="Basic and acidic residues" evidence="3">
    <location>
        <begin position="92"/>
        <end position="104"/>
    </location>
</feature>
<comment type="function">
    <text evidence="2">Plays an important role in membrane trafficking through the secretory apparatus.</text>
</comment>
<evidence type="ECO:0000256" key="2">
    <source>
        <dbReference type="RuleBase" id="RU367048"/>
    </source>
</evidence>
<dbReference type="PANTHER" id="PTHR13027:SF7">
    <property type="entry name" value="VACUOLAR FUSION PROTEIN MON1 HOMOLOG"/>
    <property type="match status" value="1"/>
</dbReference>
<dbReference type="GO" id="GO:0006623">
    <property type="term" value="P:protein targeting to vacuole"/>
    <property type="evidence" value="ECO:0007669"/>
    <property type="project" value="UniProtKB-UniRule"/>
</dbReference>
<dbReference type="AlphaFoldDB" id="A0AAV6URI1"/>
<dbReference type="InterPro" id="IPR043970">
    <property type="entry name" value="FUZ/MON1/HPS1_longin_3"/>
</dbReference>
<dbReference type="Pfam" id="PF19038">
    <property type="entry name" value="Fuz_longin_3"/>
    <property type="match status" value="1"/>
</dbReference>
<feature type="domain" description="FUZ/MON1/HPS1 first Longin" evidence="4">
    <location>
        <begin position="135"/>
        <end position="257"/>
    </location>
</feature>
<dbReference type="GO" id="GO:0016192">
    <property type="term" value="P:vesicle-mediated transport"/>
    <property type="evidence" value="ECO:0007669"/>
    <property type="project" value="InterPro"/>
</dbReference>
<evidence type="ECO:0000313" key="8">
    <source>
        <dbReference type="Proteomes" id="UP000827092"/>
    </source>
</evidence>
<sequence length="536" mass="61242">MASTNTDQNKDSNDCSSNTNKIEDESELPKDFEPGASRASVLLSTGSIEEESVVAEFEDYNRRSSCISEIEKRVSEVKLDESISENASSLEESGKTRSDSDTKSETSLPVEQLTEELMEEECDELNDPVWKYKKNHIFILSEAGKPIYSRHGSEDHLATLMGVMQALVSFVQNSNDVIRSIHAGDRKFVFLHRMPLILVAVSSSKASVPQLLGHLTYVYNQIVSVLTMKNLNKIFERRSNFDLRRLLGGSEKFLDRLGDVLDSDPSFLLSAAKCLSLDNSIREIIGQTLAQYCGKIKNIVFAIILTENQLVTLVRMKKYFLHPADLHILMNLINASESFKSVETWLPICLPKFDSSGFMHGHISYLDEENKTCLLLLSIDKDKFFELKECRNKILERLKKYHCLEAIDNSVNSRGYSISKLDIPDVRHFLYKSRSTAQFTAPRMEAPYVTKDDWNHLFGLYQYLHHRMCKSSRPLKMLYYSGDRETMVGWHMQGFELYAAFEPLVTKTDATNAMKKIVHWIKKEEDNLFIMNAPTI</sequence>
<evidence type="ECO:0000256" key="1">
    <source>
        <dbReference type="ARBA" id="ARBA00008968"/>
    </source>
</evidence>
<feature type="region of interest" description="Disordered" evidence="3">
    <location>
        <begin position="77"/>
        <end position="109"/>
    </location>
</feature>
<dbReference type="Pfam" id="PF19037">
    <property type="entry name" value="Fuz_longin_2"/>
    <property type="match status" value="1"/>
</dbReference>
<feature type="domain" description="FUZ/MON1/HPS1 second Longin" evidence="5">
    <location>
        <begin position="298"/>
        <end position="395"/>
    </location>
</feature>
<feature type="region of interest" description="Disordered" evidence="3">
    <location>
        <begin position="1"/>
        <end position="37"/>
    </location>
</feature>
<dbReference type="InterPro" id="IPR043972">
    <property type="entry name" value="FUZ/MON1/HPS1_longin_1"/>
</dbReference>